<dbReference type="PROSITE" id="PS52011">
    <property type="entry name" value="PEPTIDASE_M2"/>
    <property type="match status" value="1"/>
</dbReference>
<evidence type="ECO:0000256" key="4">
    <source>
        <dbReference type="ARBA" id="ARBA00023180"/>
    </source>
</evidence>
<dbReference type="SUPFAM" id="SSF55486">
    <property type="entry name" value="Metalloproteases ('zincins'), catalytic domain"/>
    <property type="match status" value="1"/>
</dbReference>
<evidence type="ECO:0000313" key="7">
    <source>
        <dbReference type="EMBL" id="GFY63210.1"/>
    </source>
</evidence>
<evidence type="ECO:0000256" key="5">
    <source>
        <dbReference type="PIRSR" id="PIRSR601548-2"/>
    </source>
</evidence>
<comment type="similarity">
    <text evidence="1 6">Belongs to the peptidase M2 family.</text>
</comment>
<reference evidence="7" key="1">
    <citation type="submission" date="2020-08" db="EMBL/GenBank/DDBJ databases">
        <title>Multicomponent nature underlies the extraordinary mechanical properties of spider dragline silk.</title>
        <authorList>
            <person name="Kono N."/>
            <person name="Nakamura H."/>
            <person name="Mori M."/>
            <person name="Yoshida Y."/>
            <person name="Ohtoshi R."/>
            <person name="Malay A.D."/>
            <person name="Moran D.A.P."/>
            <person name="Tomita M."/>
            <person name="Numata K."/>
            <person name="Arakawa K."/>
        </authorList>
    </citation>
    <scope>NUCLEOTIDE SEQUENCE</scope>
</reference>
<feature type="binding site" evidence="5">
    <location>
        <position position="35"/>
    </location>
    <ligand>
        <name>chloride</name>
        <dbReference type="ChEBI" id="CHEBI:17996"/>
        <label>1</label>
    </ligand>
</feature>
<evidence type="ECO:0000313" key="8">
    <source>
        <dbReference type="Proteomes" id="UP000886998"/>
    </source>
</evidence>
<dbReference type="AlphaFoldDB" id="A0A8X6Y2I1"/>
<dbReference type="GO" id="GO:0008241">
    <property type="term" value="F:peptidyl-dipeptidase activity"/>
    <property type="evidence" value="ECO:0007669"/>
    <property type="project" value="InterPro"/>
</dbReference>
<sequence>MTPVWGKFLRYIELYNDAACLNGLKNTGEMWREPYESETFEVEVEELWQTLKPLYQQLHSYVGRRLIRRYPHNGIKADGLIYSLTPAWSM</sequence>
<evidence type="ECO:0000256" key="2">
    <source>
        <dbReference type="ARBA" id="ARBA00022729"/>
    </source>
</evidence>
<comment type="caution">
    <text evidence="7">The sequence shown here is derived from an EMBL/GenBank/DDBJ whole genome shotgun (WGS) entry which is preliminary data.</text>
</comment>
<proteinExistence type="inferred from homology"/>
<evidence type="ECO:0000256" key="3">
    <source>
        <dbReference type="ARBA" id="ARBA00023157"/>
    </source>
</evidence>
<accession>A0A8X6Y2I1</accession>
<keyword evidence="3" id="KW-1015">Disulfide bond</keyword>
<keyword evidence="2" id="KW-0732">Signal</keyword>
<dbReference type="GO" id="GO:0016020">
    <property type="term" value="C:membrane"/>
    <property type="evidence" value="ECO:0007669"/>
    <property type="project" value="InterPro"/>
</dbReference>
<evidence type="ECO:0000256" key="1">
    <source>
        <dbReference type="ARBA" id="ARBA00008139"/>
    </source>
</evidence>
<keyword evidence="8" id="KW-1185">Reference proteome</keyword>
<comment type="caution">
    <text evidence="6">Lacks conserved residue(s) required for the propagation of feature annotation.</text>
</comment>
<dbReference type="Proteomes" id="UP000886998">
    <property type="component" value="Unassembled WGS sequence"/>
</dbReference>
<dbReference type="PANTHER" id="PTHR10514:SF27">
    <property type="entry name" value="ANGIOTENSIN-CONVERTING ENZYME"/>
    <property type="match status" value="1"/>
</dbReference>
<dbReference type="InterPro" id="IPR001548">
    <property type="entry name" value="Peptidase_M2"/>
</dbReference>
<gene>
    <name evidence="7" type="primary">NCL1_13058</name>
    <name evidence="7" type="ORF">TNIN_6401</name>
</gene>
<dbReference type="OrthoDB" id="10029630at2759"/>
<dbReference type="Pfam" id="PF01401">
    <property type="entry name" value="Peptidase_M2"/>
    <property type="match status" value="1"/>
</dbReference>
<dbReference type="PANTHER" id="PTHR10514">
    <property type="entry name" value="ANGIOTENSIN-CONVERTING ENZYME"/>
    <property type="match status" value="1"/>
</dbReference>
<protein>
    <submittedName>
        <fullName evidence="7">Angiotensin-converting enzyme</fullName>
    </submittedName>
</protein>
<dbReference type="GO" id="GO:0006508">
    <property type="term" value="P:proteolysis"/>
    <property type="evidence" value="ECO:0007669"/>
    <property type="project" value="InterPro"/>
</dbReference>
<organism evidence="7 8">
    <name type="scientific">Trichonephila inaurata madagascariensis</name>
    <dbReference type="NCBI Taxonomy" id="2747483"/>
    <lineage>
        <taxon>Eukaryota</taxon>
        <taxon>Metazoa</taxon>
        <taxon>Ecdysozoa</taxon>
        <taxon>Arthropoda</taxon>
        <taxon>Chelicerata</taxon>
        <taxon>Arachnida</taxon>
        <taxon>Araneae</taxon>
        <taxon>Araneomorphae</taxon>
        <taxon>Entelegynae</taxon>
        <taxon>Araneoidea</taxon>
        <taxon>Nephilidae</taxon>
        <taxon>Trichonephila</taxon>
        <taxon>Trichonephila inaurata</taxon>
    </lineage>
</organism>
<evidence type="ECO:0000256" key="6">
    <source>
        <dbReference type="PROSITE-ProRule" id="PRU01355"/>
    </source>
</evidence>
<keyword evidence="4" id="KW-0325">Glycoprotein</keyword>
<dbReference type="EMBL" id="BMAV01014655">
    <property type="protein sequence ID" value="GFY63210.1"/>
    <property type="molecule type" value="Genomic_DNA"/>
</dbReference>
<name>A0A8X6Y2I1_9ARAC</name>
<dbReference type="GO" id="GO:0008237">
    <property type="term" value="F:metallopeptidase activity"/>
    <property type="evidence" value="ECO:0007669"/>
    <property type="project" value="InterPro"/>
</dbReference>